<dbReference type="Proteomes" id="UP001189122">
    <property type="component" value="Unassembled WGS sequence"/>
</dbReference>
<accession>A0A7I8JSE1</accession>
<keyword evidence="6" id="KW-1185">Reference proteome</keyword>
<dbReference type="EMBL" id="CACRZD030000017">
    <property type="protein sequence ID" value="CAA6673096.1"/>
    <property type="molecule type" value="Genomic_DNA"/>
</dbReference>
<dbReference type="Pfam" id="PF04864">
    <property type="entry name" value="Alliinase_C"/>
    <property type="match status" value="1"/>
</dbReference>
<gene>
    <name evidence="5" type="ORF">SI7747_17019512</name>
</gene>
<dbReference type="AlphaFoldDB" id="A0A7I8JSE1"/>
<feature type="domain" description="Alliinase C-terminal" evidence="4">
    <location>
        <begin position="1"/>
        <end position="317"/>
    </location>
</feature>
<evidence type="ECO:0000259" key="4">
    <source>
        <dbReference type="Pfam" id="PF04864"/>
    </source>
</evidence>
<dbReference type="InterPro" id="IPR015422">
    <property type="entry name" value="PyrdxlP-dep_Trfase_small"/>
</dbReference>
<dbReference type="GO" id="GO:0008483">
    <property type="term" value="F:transaminase activity"/>
    <property type="evidence" value="ECO:0007669"/>
    <property type="project" value="TreeGrafter"/>
</dbReference>
<comment type="cofactor">
    <cofactor evidence="1">
        <name>pyridoxal 5'-phosphate</name>
        <dbReference type="ChEBI" id="CHEBI:597326"/>
    </cofactor>
</comment>
<dbReference type="CDD" id="cd00609">
    <property type="entry name" value="AAT_like"/>
    <property type="match status" value="1"/>
</dbReference>
<dbReference type="InterPro" id="IPR006948">
    <property type="entry name" value="Alliinase_C"/>
</dbReference>
<evidence type="ECO:0000313" key="6">
    <source>
        <dbReference type="Proteomes" id="UP001189122"/>
    </source>
</evidence>
<dbReference type="GO" id="GO:0016846">
    <property type="term" value="F:carbon-sulfur lyase activity"/>
    <property type="evidence" value="ECO:0007669"/>
    <property type="project" value="InterPro"/>
</dbReference>
<dbReference type="PANTHER" id="PTHR43795:SF22">
    <property type="entry name" value="TRYPTOPHAN AMINOTRANSFERASE-RELATED PROTEIN 2"/>
    <property type="match status" value="1"/>
</dbReference>
<dbReference type="InterPro" id="IPR015424">
    <property type="entry name" value="PyrdxlP-dep_Trfase"/>
</dbReference>
<dbReference type="Gene3D" id="3.90.1150.10">
    <property type="entry name" value="Aspartate Aminotransferase, domain 1"/>
    <property type="match status" value="1"/>
</dbReference>
<dbReference type="Gene3D" id="3.40.640.10">
    <property type="entry name" value="Type I PLP-dependent aspartate aminotransferase-like (Major domain)"/>
    <property type="match status" value="2"/>
</dbReference>
<protein>
    <recommendedName>
        <fullName evidence="4">Alliinase C-terminal domain-containing protein</fullName>
    </recommendedName>
</protein>
<keyword evidence="3" id="KW-0663">Pyridoxal phosphate</keyword>
<dbReference type="PANTHER" id="PTHR43795">
    <property type="entry name" value="BIFUNCTIONAL ASPARTATE AMINOTRANSFERASE AND GLUTAMATE/ASPARTATE-PREPHENATE AMINOTRANSFERASE-RELATED"/>
    <property type="match status" value="1"/>
</dbReference>
<organism evidence="5">
    <name type="scientific">Spirodela intermedia</name>
    <name type="common">Intermediate duckweed</name>
    <dbReference type="NCBI Taxonomy" id="51605"/>
    <lineage>
        <taxon>Eukaryota</taxon>
        <taxon>Viridiplantae</taxon>
        <taxon>Streptophyta</taxon>
        <taxon>Embryophyta</taxon>
        <taxon>Tracheophyta</taxon>
        <taxon>Spermatophyta</taxon>
        <taxon>Magnoliopsida</taxon>
        <taxon>Liliopsida</taxon>
        <taxon>Araceae</taxon>
        <taxon>Lemnoideae</taxon>
        <taxon>Spirodela</taxon>
    </lineage>
</organism>
<sequence length="321" mass="36049">MFEEYWRSIAGDAAVVIPAWQGMSYLSSGAGVCWFMEPKLAEEIVRLHKLVGNARTAGWHIVVGVGSTQLFQAALFALSPPDAGEPINVVSAAPYYSYYPVVVEYLRSGLYRWAGDARAFRGDAPYIEVVCTPNNPDGFLNRAYTAITYEADHEIMLFTFSKLTGHAGTRIGWALVKDEDVARKMTKFIELNTIGVSKDSQLRAAKIMVEERFFSYSRCVMAARWRRLRQAVESASSFSLPEFPSPLCRFSGEKSGFIRVTFAWLKCEREDAEDCESFLKSLGIRTRGGAHFGADRRYVRVSMLARDEMFDFLIKTILSVG</sequence>
<name>A0A7I8JSE1_SPIIN</name>
<evidence type="ECO:0000256" key="2">
    <source>
        <dbReference type="ARBA" id="ARBA00006312"/>
    </source>
</evidence>
<reference evidence="5 6" key="1">
    <citation type="submission" date="2019-12" db="EMBL/GenBank/DDBJ databases">
        <authorList>
            <person name="Scholz U."/>
            <person name="Mascher M."/>
            <person name="Fiebig A."/>
        </authorList>
    </citation>
    <scope>NUCLEOTIDE SEQUENCE</scope>
</reference>
<comment type="similarity">
    <text evidence="2">Belongs to the alliinase family.</text>
</comment>
<dbReference type="EMBL" id="LR743604">
    <property type="protein sequence ID" value="CAA2634048.1"/>
    <property type="molecule type" value="Genomic_DNA"/>
</dbReference>
<dbReference type="InterPro" id="IPR015421">
    <property type="entry name" value="PyrdxlP-dep_Trfase_major"/>
</dbReference>
<evidence type="ECO:0000313" key="5">
    <source>
        <dbReference type="EMBL" id="CAA2634048.1"/>
    </source>
</evidence>
<dbReference type="SUPFAM" id="SSF53383">
    <property type="entry name" value="PLP-dependent transferases"/>
    <property type="match status" value="1"/>
</dbReference>
<proteinExistence type="inferred from homology"/>
<dbReference type="InterPro" id="IPR050478">
    <property type="entry name" value="Ethylene_sulfur-biosynth"/>
</dbReference>
<dbReference type="GO" id="GO:0006520">
    <property type="term" value="P:amino acid metabolic process"/>
    <property type="evidence" value="ECO:0007669"/>
    <property type="project" value="TreeGrafter"/>
</dbReference>
<evidence type="ECO:0000256" key="3">
    <source>
        <dbReference type="ARBA" id="ARBA00022898"/>
    </source>
</evidence>
<evidence type="ECO:0000256" key="1">
    <source>
        <dbReference type="ARBA" id="ARBA00001933"/>
    </source>
</evidence>